<dbReference type="InterPro" id="IPR008979">
    <property type="entry name" value="Galactose-bd-like_sf"/>
</dbReference>
<accession>A0A840QJV0</accession>
<dbReference type="AlphaFoldDB" id="A0A840QJV0"/>
<evidence type="ECO:0000259" key="1">
    <source>
        <dbReference type="SMART" id="SM00939"/>
    </source>
</evidence>
<dbReference type="SUPFAM" id="SSF49785">
    <property type="entry name" value="Galactose-binding domain-like"/>
    <property type="match status" value="1"/>
</dbReference>
<evidence type="ECO:0000313" key="3">
    <source>
        <dbReference type="Proteomes" id="UP000584374"/>
    </source>
</evidence>
<sequence>MRRVSFSCVFGFGLAEHAPSERQRAQFTARSEGLMFTLPAVEHDVEFTGPAAMKLFVSSSTEDADLFVTVHLFDPSGTEVLFSAASEPNAPVSQGWLRMSHREVDPELSLPYRSWHRHTTISPLVPGHIYEADVEIWPLSIVVPAGYRLGVSVRGQDYIHPAPGPARHAGQRTVLA</sequence>
<proteinExistence type="predicted"/>
<name>A0A840QJV0_9PSEU</name>
<feature type="domain" description="Xaa-Pro dipeptidyl-peptidase C-terminal" evidence="1">
    <location>
        <begin position="2"/>
        <end position="176"/>
    </location>
</feature>
<keyword evidence="3" id="KW-1185">Reference proteome</keyword>
<dbReference type="RefSeq" id="WP_221468304.1">
    <property type="nucleotide sequence ID" value="NZ_JACHIW010000002.1"/>
</dbReference>
<comment type="caution">
    <text evidence="2">The sequence shown here is derived from an EMBL/GenBank/DDBJ whole genome shotgun (WGS) entry which is preliminary data.</text>
</comment>
<evidence type="ECO:0000313" key="2">
    <source>
        <dbReference type="EMBL" id="MBB5158323.1"/>
    </source>
</evidence>
<protein>
    <submittedName>
        <fullName evidence="2">Putative acyl esterase</fullName>
    </submittedName>
</protein>
<dbReference type="SMART" id="SM00939">
    <property type="entry name" value="PepX_C"/>
    <property type="match status" value="1"/>
</dbReference>
<dbReference type="Pfam" id="PF08530">
    <property type="entry name" value="PepX_C"/>
    <property type="match status" value="1"/>
</dbReference>
<dbReference type="EMBL" id="JACHIW010000002">
    <property type="protein sequence ID" value="MBB5158323.1"/>
    <property type="molecule type" value="Genomic_DNA"/>
</dbReference>
<dbReference type="GO" id="GO:0008239">
    <property type="term" value="F:dipeptidyl-peptidase activity"/>
    <property type="evidence" value="ECO:0007669"/>
    <property type="project" value="InterPro"/>
</dbReference>
<dbReference type="Gene3D" id="2.60.120.260">
    <property type="entry name" value="Galactose-binding domain-like"/>
    <property type="match status" value="1"/>
</dbReference>
<gene>
    <name evidence="2" type="ORF">BJ970_005922</name>
</gene>
<dbReference type="Proteomes" id="UP000584374">
    <property type="component" value="Unassembled WGS sequence"/>
</dbReference>
<dbReference type="InterPro" id="IPR013736">
    <property type="entry name" value="Xaa-Pro_dipept_C"/>
</dbReference>
<organism evidence="2 3">
    <name type="scientific">Saccharopolyspora phatthalungensis</name>
    <dbReference type="NCBI Taxonomy" id="664693"/>
    <lineage>
        <taxon>Bacteria</taxon>
        <taxon>Bacillati</taxon>
        <taxon>Actinomycetota</taxon>
        <taxon>Actinomycetes</taxon>
        <taxon>Pseudonocardiales</taxon>
        <taxon>Pseudonocardiaceae</taxon>
        <taxon>Saccharopolyspora</taxon>
    </lineage>
</organism>
<reference evidence="2 3" key="1">
    <citation type="submission" date="2020-08" db="EMBL/GenBank/DDBJ databases">
        <title>Sequencing the genomes of 1000 actinobacteria strains.</title>
        <authorList>
            <person name="Klenk H.-P."/>
        </authorList>
    </citation>
    <scope>NUCLEOTIDE SEQUENCE [LARGE SCALE GENOMIC DNA]</scope>
    <source>
        <strain evidence="2 3">DSM 45584</strain>
    </source>
</reference>